<dbReference type="PROSITE" id="PS00855">
    <property type="entry name" value="SPASE_II"/>
    <property type="match status" value="1"/>
</dbReference>
<feature type="transmembrane region" description="Helical" evidence="9">
    <location>
        <begin position="64"/>
        <end position="82"/>
    </location>
</feature>
<dbReference type="OrthoDB" id="9810259at2"/>
<dbReference type="UniPathway" id="UPA00665"/>
<proteinExistence type="inferred from homology"/>
<dbReference type="GO" id="GO:0004190">
    <property type="term" value="F:aspartic-type endopeptidase activity"/>
    <property type="evidence" value="ECO:0007669"/>
    <property type="project" value="UniProtKB-UniRule"/>
</dbReference>
<dbReference type="PANTHER" id="PTHR33695">
    <property type="entry name" value="LIPOPROTEIN SIGNAL PEPTIDASE"/>
    <property type="match status" value="1"/>
</dbReference>
<evidence type="ECO:0000256" key="3">
    <source>
        <dbReference type="ARBA" id="ARBA00022670"/>
    </source>
</evidence>
<comment type="pathway">
    <text evidence="9">Protein modification; lipoprotein biosynthesis (signal peptide cleavage).</text>
</comment>
<feature type="transmembrane region" description="Helical" evidence="9">
    <location>
        <begin position="89"/>
        <end position="107"/>
    </location>
</feature>
<evidence type="ECO:0000256" key="5">
    <source>
        <dbReference type="ARBA" id="ARBA00022750"/>
    </source>
</evidence>
<evidence type="ECO:0000256" key="4">
    <source>
        <dbReference type="ARBA" id="ARBA00022692"/>
    </source>
</evidence>
<evidence type="ECO:0000256" key="2">
    <source>
        <dbReference type="ARBA" id="ARBA00022475"/>
    </source>
</evidence>
<keyword evidence="5 9" id="KW-0064">Aspartyl protease</keyword>
<dbReference type="EMBL" id="VUNP01000025">
    <property type="protein sequence ID" value="MST53998.1"/>
    <property type="molecule type" value="Genomic_DNA"/>
</dbReference>
<dbReference type="AlphaFoldDB" id="A0A6N7X5M6"/>
<gene>
    <name evidence="9 13" type="primary">lspA</name>
    <name evidence="12" type="ORF">FYJ82_06300</name>
    <name evidence="13" type="ORF">O6R09_05740</name>
</gene>
<comment type="function">
    <text evidence="9 10">This protein specifically catalyzes the removal of signal peptides from prolipoproteins.</text>
</comment>
<reference evidence="12 14" key="1">
    <citation type="submission" date="2019-08" db="EMBL/GenBank/DDBJ databases">
        <title>In-depth cultivation of the pig gut microbiome towards novel bacterial diversity and tailored functional studies.</title>
        <authorList>
            <person name="Wylensek D."/>
            <person name="Hitch T.C.A."/>
            <person name="Clavel T."/>
        </authorList>
    </citation>
    <scope>NUCLEOTIDE SEQUENCE [LARGE SCALE GENOMIC DNA]</scope>
    <source>
        <strain evidence="12 14">BL-178-WT-3A</strain>
    </source>
</reference>
<dbReference type="HAMAP" id="MF_00161">
    <property type="entry name" value="LspA"/>
    <property type="match status" value="1"/>
</dbReference>
<evidence type="ECO:0000256" key="11">
    <source>
        <dbReference type="RuleBase" id="RU004181"/>
    </source>
</evidence>
<evidence type="ECO:0000313" key="15">
    <source>
        <dbReference type="Proteomes" id="UP001212085"/>
    </source>
</evidence>
<feature type="active site" evidence="9">
    <location>
        <position position="117"/>
    </location>
</feature>
<evidence type="ECO:0000256" key="10">
    <source>
        <dbReference type="RuleBase" id="RU000594"/>
    </source>
</evidence>
<feature type="transmembrane region" description="Helical" evidence="9">
    <location>
        <begin position="6"/>
        <end position="27"/>
    </location>
</feature>
<feature type="active site" evidence="9">
    <location>
        <position position="133"/>
    </location>
</feature>
<dbReference type="InterPro" id="IPR001872">
    <property type="entry name" value="Peptidase_A8"/>
</dbReference>
<dbReference type="Pfam" id="PF01252">
    <property type="entry name" value="Peptidase_A8"/>
    <property type="match status" value="1"/>
</dbReference>
<dbReference type="Proteomes" id="UP000471052">
    <property type="component" value="Unassembled WGS sequence"/>
</dbReference>
<keyword evidence="3 9" id="KW-0645">Protease</keyword>
<evidence type="ECO:0000313" key="13">
    <source>
        <dbReference type="EMBL" id="WBB05798.1"/>
    </source>
</evidence>
<dbReference type="Proteomes" id="UP001212085">
    <property type="component" value="Chromosome"/>
</dbReference>
<keyword evidence="2 9" id="KW-1003">Cell membrane</keyword>
<dbReference type="GO" id="GO:0005886">
    <property type="term" value="C:plasma membrane"/>
    <property type="evidence" value="ECO:0007669"/>
    <property type="project" value="UniProtKB-SubCell"/>
</dbReference>
<comment type="catalytic activity">
    <reaction evidence="9 10">
        <text>Release of signal peptides from bacterial membrane prolipoproteins. Hydrolyzes -Xaa-Yaa-Zaa-|-(S,diacylglyceryl)Cys-, in which Xaa is hydrophobic (preferably Leu), and Yaa (Ala or Ser) and Zaa (Gly or Ala) have small, neutral side chains.</text>
        <dbReference type="EC" id="3.4.23.36"/>
    </reaction>
</comment>
<organism evidence="12 14">
    <name type="scientific">Streptococcus alactolyticus</name>
    <dbReference type="NCBI Taxonomy" id="29389"/>
    <lineage>
        <taxon>Bacteria</taxon>
        <taxon>Bacillati</taxon>
        <taxon>Bacillota</taxon>
        <taxon>Bacilli</taxon>
        <taxon>Lactobacillales</taxon>
        <taxon>Streptococcaceae</taxon>
        <taxon>Streptococcus</taxon>
    </lineage>
</organism>
<sequence>MKQYRYLYFPLLMVVLVALDQWSKLWIVKHIPLGSIHKGLPPIFSLTYLRNYGAAFSILQNQQWFFVILTIVVVGAAIYYFIRNLNGSFWFLLSLSLIISGGLGNFIDRVRLGYVVDMVHLDFMDFAIFNVADSYLTVGVVMLFIVLWREGEDGINH</sequence>
<protein>
    <recommendedName>
        <fullName evidence="9">Lipoprotein signal peptidase</fullName>
        <ecNumber evidence="9">3.4.23.36</ecNumber>
    </recommendedName>
    <alternativeName>
        <fullName evidence="9">Prolipoprotein signal peptidase</fullName>
    </alternativeName>
    <alternativeName>
        <fullName evidence="9">Signal peptidase II</fullName>
        <shortName evidence="9">SPase II</shortName>
    </alternativeName>
</protein>
<evidence type="ECO:0000313" key="14">
    <source>
        <dbReference type="Proteomes" id="UP000471052"/>
    </source>
</evidence>
<evidence type="ECO:0000256" key="7">
    <source>
        <dbReference type="ARBA" id="ARBA00022989"/>
    </source>
</evidence>
<evidence type="ECO:0000256" key="8">
    <source>
        <dbReference type="ARBA" id="ARBA00023136"/>
    </source>
</evidence>
<evidence type="ECO:0000313" key="12">
    <source>
        <dbReference type="EMBL" id="MST53998.1"/>
    </source>
</evidence>
<name>A0A6N7X5M6_STRAY</name>
<dbReference type="NCBIfam" id="TIGR00077">
    <property type="entry name" value="lspA"/>
    <property type="match status" value="1"/>
</dbReference>
<comment type="similarity">
    <text evidence="1 9 11">Belongs to the peptidase A8 family.</text>
</comment>
<keyword evidence="4 9" id="KW-0812">Transmembrane</keyword>
<keyword evidence="6 9" id="KW-0378">Hydrolase</keyword>
<keyword evidence="15" id="KW-1185">Reference proteome</keyword>
<dbReference type="GO" id="GO:0006508">
    <property type="term" value="P:proteolysis"/>
    <property type="evidence" value="ECO:0007669"/>
    <property type="project" value="UniProtKB-KW"/>
</dbReference>
<evidence type="ECO:0000256" key="6">
    <source>
        <dbReference type="ARBA" id="ARBA00022801"/>
    </source>
</evidence>
<accession>A0A6N7X5M6</accession>
<feature type="transmembrane region" description="Helical" evidence="9">
    <location>
        <begin position="127"/>
        <end position="148"/>
    </location>
</feature>
<keyword evidence="8 9" id="KW-0472">Membrane</keyword>
<dbReference type="GeneID" id="99637124"/>
<evidence type="ECO:0000256" key="9">
    <source>
        <dbReference type="HAMAP-Rule" id="MF_00161"/>
    </source>
</evidence>
<comment type="subcellular location">
    <subcellularLocation>
        <location evidence="9">Cell membrane</location>
        <topology evidence="9">Multi-pass membrane protein</topology>
    </subcellularLocation>
</comment>
<dbReference type="EC" id="3.4.23.36" evidence="9"/>
<reference evidence="13 15" key="2">
    <citation type="submission" date="2022-12" db="EMBL/GenBank/DDBJ databases">
        <title>Streptococcus alactolyticus LGM, complete genome.</title>
        <authorList>
            <person name="Liu Z."/>
            <person name="Mu C."/>
            <person name="Zhu W."/>
        </authorList>
    </citation>
    <scope>NUCLEOTIDE SEQUENCE [LARGE SCALE GENOMIC DNA]</scope>
    <source>
        <strain evidence="13 15">LGM</strain>
    </source>
</reference>
<dbReference type="PRINTS" id="PR00781">
    <property type="entry name" value="LIPOSIGPTASE"/>
</dbReference>
<dbReference type="RefSeq" id="WP_154455123.1">
    <property type="nucleotide sequence ID" value="NZ_BRXN01000021.1"/>
</dbReference>
<dbReference type="PANTHER" id="PTHR33695:SF1">
    <property type="entry name" value="LIPOPROTEIN SIGNAL PEPTIDASE"/>
    <property type="match status" value="1"/>
</dbReference>
<dbReference type="EMBL" id="CP114883">
    <property type="protein sequence ID" value="WBB05798.1"/>
    <property type="molecule type" value="Genomic_DNA"/>
</dbReference>
<evidence type="ECO:0000256" key="1">
    <source>
        <dbReference type="ARBA" id="ARBA00006139"/>
    </source>
</evidence>
<keyword evidence="7 9" id="KW-1133">Transmembrane helix</keyword>